<proteinExistence type="predicted"/>
<feature type="compositionally biased region" description="Polar residues" evidence="1">
    <location>
        <begin position="1"/>
        <end position="14"/>
    </location>
</feature>
<keyword evidence="3" id="KW-1185">Reference proteome</keyword>
<evidence type="ECO:0000313" key="2">
    <source>
        <dbReference type="EMBL" id="KAL0478075.1"/>
    </source>
</evidence>
<reference evidence="2 3" key="1">
    <citation type="submission" date="2024-03" db="EMBL/GenBank/DDBJ databases">
        <title>The Acrasis kona genome and developmental transcriptomes reveal deep origins of eukaryotic multicellular pathways.</title>
        <authorList>
            <person name="Sheikh S."/>
            <person name="Fu C.-J."/>
            <person name="Brown M.W."/>
            <person name="Baldauf S.L."/>
        </authorList>
    </citation>
    <scope>NUCLEOTIDE SEQUENCE [LARGE SCALE GENOMIC DNA]</scope>
    <source>
        <strain evidence="2 3">ATCC MYA-3509</strain>
    </source>
</reference>
<organism evidence="2 3">
    <name type="scientific">Acrasis kona</name>
    <dbReference type="NCBI Taxonomy" id="1008807"/>
    <lineage>
        <taxon>Eukaryota</taxon>
        <taxon>Discoba</taxon>
        <taxon>Heterolobosea</taxon>
        <taxon>Tetramitia</taxon>
        <taxon>Eutetramitia</taxon>
        <taxon>Acrasidae</taxon>
        <taxon>Acrasis</taxon>
    </lineage>
</organism>
<gene>
    <name evidence="2" type="ORF">AKO1_010784</name>
</gene>
<feature type="region of interest" description="Disordered" evidence="1">
    <location>
        <begin position="1"/>
        <end position="30"/>
    </location>
</feature>
<name>A0AAW2YLY4_9EUKA</name>
<evidence type="ECO:0000313" key="3">
    <source>
        <dbReference type="Proteomes" id="UP001431209"/>
    </source>
</evidence>
<dbReference type="AlphaFoldDB" id="A0AAW2YLY4"/>
<accession>A0AAW2YLY4</accession>
<dbReference type="Proteomes" id="UP001431209">
    <property type="component" value="Unassembled WGS sequence"/>
</dbReference>
<protein>
    <submittedName>
        <fullName evidence="2">60 kDa chaperonin</fullName>
    </submittedName>
</protein>
<sequence>MTISFENDNPQHTQSRNISSSSIMGASPGSVEGVGRQFVKGGLKEEDLQELWMKDEERLSIKLCTLKKRIQAIPKLIIEYERRGDEKSAEEKKKQLGAQIQEFKKTKGKVEGLKERLGVETKITSPKLTMRVMSPRQLEMKHRTECILQLKNVESLKK</sequence>
<feature type="compositionally biased region" description="Low complexity" evidence="1">
    <location>
        <begin position="15"/>
        <end position="30"/>
    </location>
</feature>
<comment type="caution">
    <text evidence="2">The sequence shown here is derived from an EMBL/GenBank/DDBJ whole genome shotgun (WGS) entry which is preliminary data.</text>
</comment>
<dbReference type="EMBL" id="JAOPGA020000309">
    <property type="protein sequence ID" value="KAL0478075.1"/>
    <property type="molecule type" value="Genomic_DNA"/>
</dbReference>
<evidence type="ECO:0000256" key="1">
    <source>
        <dbReference type="SAM" id="MobiDB-lite"/>
    </source>
</evidence>